<dbReference type="EMBL" id="LANT01000011">
    <property type="protein sequence ID" value="KJV59333.1"/>
    <property type="molecule type" value="Genomic_DNA"/>
</dbReference>
<proteinExistence type="predicted"/>
<dbReference type="RefSeq" id="WP_011451263.1">
    <property type="nucleotide sequence ID" value="NZ_LANT01000010.1"/>
</dbReference>
<evidence type="ECO:0000313" key="1">
    <source>
        <dbReference type="EMBL" id="KJV59333.1"/>
    </source>
</evidence>
<accession>A0A0F3MUD8</accession>
<comment type="caution">
    <text evidence="2">The sequence shown here is derived from an EMBL/GenBank/DDBJ whole genome shotgun (WGS) entry which is preliminary data.</text>
</comment>
<protein>
    <submittedName>
        <fullName evidence="2">TRAP transporter, 4TM/12TM fusion domain protein</fullName>
    </submittedName>
</protein>
<organism evidence="2 3">
    <name type="scientific">Anaplasma phagocytophilum str. NCH-1</name>
    <dbReference type="NCBI Taxonomy" id="1359161"/>
    <lineage>
        <taxon>Bacteria</taxon>
        <taxon>Pseudomonadati</taxon>
        <taxon>Pseudomonadota</taxon>
        <taxon>Alphaproteobacteria</taxon>
        <taxon>Rickettsiales</taxon>
        <taxon>Anaplasmataceae</taxon>
        <taxon>Anaplasma</taxon>
        <taxon>phagocytophilum group</taxon>
    </lineage>
</organism>
<sequence>MSFVAKTLEKTAAIEVSAVKKGQIAPPVMLESAFFMSEFLALSNSSIVKHVCFSELKFLSRSWVTQASFFIFLDSAQLSPRKFIAKIFHNTFLILSHI</sequence>
<name>A0A0F3MUD8_ANAPH</name>
<dbReference type="AlphaFoldDB" id="A0A0F3MUD8"/>
<gene>
    <name evidence="2" type="ORF">EPHNCH_1588</name>
    <name evidence="1" type="ORF">EPHNCH_1624</name>
</gene>
<evidence type="ECO:0000313" key="2">
    <source>
        <dbReference type="EMBL" id="KJV59365.1"/>
    </source>
</evidence>
<dbReference type="PATRIC" id="fig|1359161.3.peg.1795"/>
<dbReference type="EMBL" id="LANT01000010">
    <property type="protein sequence ID" value="KJV59365.1"/>
    <property type="molecule type" value="Genomic_DNA"/>
</dbReference>
<dbReference type="Proteomes" id="UP000033754">
    <property type="component" value="Unassembled WGS sequence"/>
</dbReference>
<evidence type="ECO:0000313" key="3">
    <source>
        <dbReference type="Proteomes" id="UP000033754"/>
    </source>
</evidence>
<reference evidence="2 3" key="1">
    <citation type="submission" date="2015-01" db="EMBL/GenBank/DDBJ databases">
        <title>Genome Sequencing of Rickettsiales.</title>
        <authorList>
            <person name="Daugherty S.C."/>
            <person name="Su Q."/>
            <person name="Abolude K."/>
            <person name="Beier-Sexton M."/>
            <person name="Carlyon J.A."/>
            <person name="Carter R."/>
            <person name="Day N.P."/>
            <person name="Dumler S.J."/>
            <person name="Dyachenko V."/>
            <person name="Godinez A."/>
            <person name="Kurtti T.J."/>
            <person name="Lichay M."/>
            <person name="Mullins K.E."/>
            <person name="Ott S."/>
            <person name="Pappas-Brown V."/>
            <person name="Paris D.H."/>
            <person name="Patel P."/>
            <person name="Richards A.L."/>
            <person name="Sadzewicz L."/>
            <person name="Sears K."/>
            <person name="Seidman D."/>
            <person name="Sengamalay N."/>
            <person name="Stenos J."/>
            <person name="Tallon L.J."/>
            <person name="Vincent G."/>
            <person name="Fraser C.M."/>
            <person name="Munderloh U."/>
            <person name="Dunning-Hotopp J.C."/>
        </authorList>
    </citation>
    <scope>NUCLEOTIDE SEQUENCE [LARGE SCALE GENOMIC DNA]</scope>
    <source>
        <strain evidence="2 3">NCH-1</strain>
    </source>
</reference>